<protein>
    <recommendedName>
        <fullName evidence="3">DUF4382 domain-containing protein</fullName>
    </recommendedName>
</protein>
<dbReference type="PROSITE" id="PS51257">
    <property type="entry name" value="PROKAR_LIPOPROTEIN"/>
    <property type="match status" value="1"/>
</dbReference>
<organism evidence="2">
    <name type="scientific">uncultured Aureispira sp</name>
    <dbReference type="NCBI Taxonomy" id="1331704"/>
    <lineage>
        <taxon>Bacteria</taxon>
        <taxon>Pseudomonadati</taxon>
        <taxon>Bacteroidota</taxon>
        <taxon>Saprospiria</taxon>
        <taxon>Saprospirales</taxon>
        <taxon>Saprospiraceae</taxon>
        <taxon>Aureispira</taxon>
        <taxon>environmental samples</taxon>
    </lineage>
</organism>
<gene>
    <name evidence="2" type="ORF">HELGO_WM35293</name>
</gene>
<evidence type="ECO:0008006" key="3">
    <source>
        <dbReference type="Google" id="ProtNLM"/>
    </source>
</evidence>
<keyword evidence="1" id="KW-0732">Signal</keyword>
<name>A0A6S6SIY6_9BACT</name>
<evidence type="ECO:0000313" key="2">
    <source>
        <dbReference type="EMBL" id="CAA6808408.1"/>
    </source>
</evidence>
<sequence length="169" mass="18422">MKTITFAAITMMLIAVLGTSCTKTQTEPAEPGTAMVTLHLGINTDETNDTTYNGATMTQWENVPAGTVVKFVVDSENLQESPVSGYAYDKLTYDGTVDASGDVMVELPAIGTAYDVDVKFPDLEVGIKRERYNTVTNNDEVITETEIITKGDEVISVWDGAIIIQEHNY</sequence>
<reference evidence="2" key="1">
    <citation type="submission" date="2020-01" db="EMBL/GenBank/DDBJ databases">
        <authorList>
            <person name="Meier V. D."/>
            <person name="Meier V D."/>
        </authorList>
    </citation>
    <scope>NUCLEOTIDE SEQUENCE</scope>
    <source>
        <strain evidence="2">HLG_WM_MAG_10</strain>
    </source>
</reference>
<evidence type="ECO:0000256" key="1">
    <source>
        <dbReference type="SAM" id="SignalP"/>
    </source>
</evidence>
<dbReference type="AlphaFoldDB" id="A0A6S6SIY6"/>
<accession>A0A6S6SIY6</accession>
<proteinExistence type="predicted"/>
<feature type="chain" id="PRO_5028325825" description="DUF4382 domain-containing protein" evidence="1">
    <location>
        <begin position="23"/>
        <end position="169"/>
    </location>
</feature>
<feature type="signal peptide" evidence="1">
    <location>
        <begin position="1"/>
        <end position="22"/>
    </location>
</feature>
<dbReference type="EMBL" id="CACVAQ010000141">
    <property type="protein sequence ID" value="CAA6808408.1"/>
    <property type="molecule type" value="Genomic_DNA"/>
</dbReference>